<dbReference type="GO" id="GO:0006388">
    <property type="term" value="P:tRNA splicing, via endonucleolytic cleavage and ligation"/>
    <property type="evidence" value="ECO:0007669"/>
    <property type="project" value="InterPro"/>
</dbReference>
<dbReference type="GeneID" id="18926100"/>
<dbReference type="InterPro" id="IPR027417">
    <property type="entry name" value="P-loop_NTPase"/>
</dbReference>
<dbReference type="PANTHER" id="PTHR32004:SF1">
    <property type="entry name" value="TRNA LIGASE"/>
    <property type="match status" value="1"/>
</dbReference>
<dbReference type="eggNOG" id="ENOG502QQB9">
    <property type="taxonomic scope" value="Eukaryota"/>
</dbReference>
<proteinExistence type="predicted"/>
<dbReference type="Gene3D" id="3.40.50.300">
    <property type="entry name" value="P-loop containing nucleotide triphosphate hydrolases"/>
    <property type="match status" value="1"/>
</dbReference>
<dbReference type="KEGG" id="mlr:MELLADRAFT_117814"/>
<name>F4S1U1_MELLP</name>
<dbReference type="Pfam" id="PF08303">
    <property type="entry name" value="tRNA_lig_kinase"/>
    <property type="match status" value="1"/>
</dbReference>
<keyword evidence="6" id="KW-1185">Reference proteome</keyword>
<protein>
    <recommendedName>
        <fullName evidence="7">tRNA ligase</fullName>
    </recommendedName>
</protein>
<evidence type="ECO:0000259" key="2">
    <source>
        <dbReference type="Pfam" id="PF08302"/>
    </source>
</evidence>
<dbReference type="Proteomes" id="UP000001072">
    <property type="component" value="Unassembled WGS sequence"/>
</dbReference>
<dbReference type="InterPro" id="IPR019039">
    <property type="entry name" value="T4-Rnl1-like_N"/>
</dbReference>
<feature type="compositionally biased region" description="Basic and acidic residues" evidence="1">
    <location>
        <begin position="585"/>
        <end position="599"/>
    </location>
</feature>
<dbReference type="FunCoup" id="F4S1U1">
    <property type="interactions" value="182"/>
</dbReference>
<organism evidence="6">
    <name type="scientific">Melampsora larici-populina (strain 98AG31 / pathotype 3-4-7)</name>
    <name type="common">Poplar leaf rust fungus</name>
    <dbReference type="NCBI Taxonomy" id="747676"/>
    <lineage>
        <taxon>Eukaryota</taxon>
        <taxon>Fungi</taxon>
        <taxon>Dikarya</taxon>
        <taxon>Basidiomycota</taxon>
        <taxon>Pucciniomycotina</taxon>
        <taxon>Pucciniomycetes</taxon>
        <taxon>Pucciniales</taxon>
        <taxon>Melampsoraceae</taxon>
        <taxon>Melampsora</taxon>
    </lineage>
</organism>
<dbReference type="GO" id="GO:0003972">
    <property type="term" value="F:RNA ligase (ATP) activity"/>
    <property type="evidence" value="ECO:0007669"/>
    <property type="project" value="InterPro"/>
</dbReference>
<reference evidence="6" key="1">
    <citation type="journal article" date="2011" name="Proc. Natl. Acad. Sci. U.S.A.">
        <title>Obligate biotrophy features unraveled by the genomic analysis of rust fungi.</title>
        <authorList>
            <person name="Duplessis S."/>
            <person name="Cuomo C.A."/>
            <person name="Lin Y.-C."/>
            <person name="Aerts A."/>
            <person name="Tisserant E."/>
            <person name="Veneault-Fourrey C."/>
            <person name="Joly D.L."/>
            <person name="Hacquard S."/>
            <person name="Amselem J."/>
            <person name="Cantarel B.L."/>
            <person name="Chiu R."/>
            <person name="Coutinho P.M."/>
            <person name="Feau N."/>
            <person name="Field M."/>
            <person name="Frey P."/>
            <person name="Gelhaye E."/>
            <person name="Goldberg J."/>
            <person name="Grabherr M.G."/>
            <person name="Kodira C.D."/>
            <person name="Kohler A."/>
            <person name="Kuees U."/>
            <person name="Lindquist E.A."/>
            <person name="Lucas S.M."/>
            <person name="Mago R."/>
            <person name="Mauceli E."/>
            <person name="Morin E."/>
            <person name="Murat C."/>
            <person name="Pangilinan J.L."/>
            <person name="Park R."/>
            <person name="Pearson M."/>
            <person name="Quesneville H."/>
            <person name="Rouhier N."/>
            <person name="Sakthikumar S."/>
            <person name="Salamov A.A."/>
            <person name="Schmutz J."/>
            <person name="Selles B."/>
            <person name="Shapiro H."/>
            <person name="Tanguay P."/>
            <person name="Tuskan G.A."/>
            <person name="Henrissat B."/>
            <person name="Van de Peer Y."/>
            <person name="Rouze P."/>
            <person name="Ellis J.G."/>
            <person name="Dodds P.N."/>
            <person name="Schein J.E."/>
            <person name="Zhong S."/>
            <person name="Hamelin R.C."/>
            <person name="Grigoriev I.V."/>
            <person name="Szabo L.J."/>
            <person name="Martin F."/>
        </authorList>
    </citation>
    <scope>NUCLEOTIDE SEQUENCE [LARGE SCALE GENOMIC DNA]</scope>
    <source>
        <strain evidence="6">98AG31 / pathotype 3-4-7</strain>
    </source>
</reference>
<dbReference type="OrthoDB" id="276239at2759"/>
<dbReference type="RefSeq" id="XP_007415285.1">
    <property type="nucleotide sequence ID" value="XM_007415223.1"/>
</dbReference>
<dbReference type="InParanoid" id="F4S1U1"/>
<dbReference type="GO" id="GO:0005524">
    <property type="term" value="F:ATP binding"/>
    <property type="evidence" value="ECO:0007669"/>
    <property type="project" value="InterPro"/>
</dbReference>
<gene>
    <name evidence="5" type="ORF">MELLADRAFT_117814</name>
</gene>
<dbReference type="PANTHER" id="PTHR32004">
    <property type="entry name" value="TRNA LIGASE"/>
    <property type="match status" value="1"/>
</dbReference>
<dbReference type="AlphaFoldDB" id="F4S1U1"/>
<accession>F4S1U1</accession>
<dbReference type="InterPro" id="IPR015965">
    <property type="entry name" value="tRNA_lig_PDEase"/>
</dbReference>
<feature type="domain" description="tRNA ligase phosphodiesterase" evidence="2">
    <location>
        <begin position="676"/>
        <end position="869"/>
    </location>
</feature>
<feature type="domain" description="tRNA ligase kinase" evidence="3">
    <location>
        <begin position="500"/>
        <end position="582"/>
    </location>
</feature>
<evidence type="ECO:0000313" key="5">
    <source>
        <dbReference type="EMBL" id="EGG01435.1"/>
    </source>
</evidence>
<evidence type="ECO:0000256" key="1">
    <source>
        <dbReference type="SAM" id="MobiDB-lite"/>
    </source>
</evidence>
<dbReference type="STRING" id="747676.F4S1U1"/>
<dbReference type="Pfam" id="PF08302">
    <property type="entry name" value="tRNA_lig_CPD"/>
    <property type="match status" value="1"/>
</dbReference>
<evidence type="ECO:0008006" key="7">
    <source>
        <dbReference type="Google" id="ProtNLM"/>
    </source>
</evidence>
<dbReference type="VEuPathDB" id="FungiDB:MELLADRAFT_117814"/>
<dbReference type="HOGENOM" id="CLU_010316_0_0_1"/>
<dbReference type="Pfam" id="PF09511">
    <property type="entry name" value="RNA_lig_T4_1"/>
    <property type="match status" value="1"/>
</dbReference>
<dbReference type="InterPro" id="IPR015966">
    <property type="entry name" value="tRNA_lig_kin_fungi"/>
</dbReference>
<evidence type="ECO:0000259" key="4">
    <source>
        <dbReference type="Pfam" id="PF09511"/>
    </source>
</evidence>
<evidence type="ECO:0000259" key="3">
    <source>
        <dbReference type="Pfam" id="PF08303"/>
    </source>
</evidence>
<dbReference type="GO" id="GO:0005634">
    <property type="term" value="C:nucleus"/>
    <property type="evidence" value="ECO:0007669"/>
    <property type="project" value="TreeGrafter"/>
</dbReference>
<sequence>MSPTKELSLLARSIDSVDLKRTDVLVEQLLNFGKGISNLDTELNLQTADESALALAIEKLKINSENKETNDQQLKKLIRSHLYDCLGGLKVRSWSMLEHIYRKEPCPFPTRARGLFTLENLTLPIGQGRHQIVARGYDKFFNVDEVSWTRWETLPLKSKGPYHLTMKTNGCIIFISALTRSQILVTSKHAMDTELVTQDPENKSLKEKPVSHAGMGERWLERHLESVGLKKADLAAELWDANVTAVAELTDDTFEEHVLPTPDDEIGLNLHGLNLNHPLLYTYSPEHVAHFAKRWGFHPTPWKTVETVEDVKRECSSIEQNGWPGRDGFIEGVVVRGFLADDDPGDSEKPYQQLFWKVKFEEPYLMYREWRELTRRMLSEFKKLKQTQLSELQITRADDNQRPTCDTDEILRLLKINVKKIQNPESKLYVHWMVGELLYQDDRFEEWKLNQGIVSTRERFLEWRKTVDVHSILGFTNSRALKSKSNHLSSSSEKTFDKIMLVPIAIPGCGKTSLGVALSSLYKCDHTQSDDIKAKKTGPTFIANLKTFLLDLSGPKLVFADKNNHLKTHRKALSELVNQLRQGVKMKDPSASKKQKSTEGKPSVNIKKVETRVIGLVWNVPSYTRSELQHLTSERIVKRGDNHQLHELSPDQFPLPTETLLTNAIGQIESYRTNVRKEMKLDPKLYEPRYFAIKIPIDLRTLVLELFSESSDTQPNSNRTLLDEFITHKRFNVVPHITLLHSSELAAGVGTESEHRLKELWNEYRTQAISNNMKTEDIEIVIGPRIIWDSKVMAIEVNKIGPEKIVCWNDLPIKEDCIPHITVGTISDEIRPIEAGKLVKKVLENIFSDGNHGEGIHILNIPFRTLRGSIRGLN</sequence>
<feature type="region of interest" description="Disordered" evidence="1">
    <location>
        <begin position="583"/>
        <end position="604"/>
    </location>
</feature>
<feature type="domain" description="T4 RNA ligase 1-like N-terminal" evidence="4">
    <location>
        <begin position="112"/>
        <end position="365"/>
    </location>
</feature>
<dbReference type="EMBL" id="GL883138">
    <property type="protein sequence ID" value="EGG01435.1"/>
    <property type="molecule type" value="Genomic_DNA"/>
</dbReference>
<evidence type="ECO:0000313" key="6">
    <source>
        <dbReference type="Proteomes" id="UP000001072"/>
    </source>
</evidence>